<comment type="caution">
    <text evidence="1">The sequence shown here is derived from an EMBL/GenBank/DDBJ whole genome shotgun (WGS) entry which is preliminary data.</text>
</comment>
<sequence length="132" mass="15019">MKFSTTSGIISGLSHSLAFLGLTHIDSQRKKLAMKNLSLQSVKKNQFQKWRKRIASTESAITLGNVKNQASFGCCCGSYVLRQLVWKFRIKWKQALGWRRSSGVRYTYDIHSYSLNFDDGLHHGHLPSRGSQ</sequence>
<dbReference type="EMBL" id="CM004399">
    <property type="protein sequence ID" value="KAG8640238.1"/>
    <property type="molecule type" value="Genomic_DNA"/>
</dbReference>
<name>A0ACB7GKN1_MANES</name>
<evidence type="ECO:0000313" key="1">
    <source>
        <dbReference type="EMBL" id="KAG8640238.1"/>
    </source>
</evidence>
<dbReference type="Proteomes" id="UP000091857">
    <property type="component" value="Chromosome 13"/>
</dbReference>
<proteinExistence type="predicted"/>
<keyword evidence="2" id="KW-1185">Reference proteome</keyword>
<accession>A0ACB7GKN1</accession>
<organism evidence="1 2">
    <name type="scientific">Manihot esculenta</name>
    <name type="common">Cassava</name>
    <name type="synonym">Jatropha manihot</name>
    <dbReference type="NCBI Taxonomy" id="3983"/>
    <lineage>
        <taxon>Eukaryota</taxon>
        <taxon>Viridiplantae</taxon>
        <taxon>Streptophyta</taxon>
        <taxon>Embryophyta</taxon>
        <taxon>Tracheophyta</taxon>
        <taxon>Spermatophyta</taxon>
        <taxon>Magnoliopsida</taxon>
        <taxon>eudicotyledons</taxon>
        <taxon>Gunneridae</taxon>
        <taxon>Pentapetalae</taxon>
        <taxon>rosids</taxon>
        <taxon>fabids</taxon>
        <taxon>Malpighiales</taxon>
        <taxon>Euphorbiaceae</taxon>
        <taxon>Crotonoideae</taxon>
        <taxon>Manihoteae</taxon>
        <taxon>Manihot</taxon>
    </lineage>
</organism>
<reference evidence="2" key="1">
    <citation type="journal article" date="2016" name="Nat. Biotechnol.">
        <title>Sequencing wild and cultivated cassava and related species reveals extensive interspecific hybridization and genetic diversity.</title>
        <authorList>
            <person name="Bredeson J.V."/>
            <person name="Lyons J.B."/>
            <person name="Prochnik S.E."/>
            <person name="Wu G.A."/>
            <person name="Ha C.M."/>
            <person name="Edsinger-Gonzales E."/>
            <person name="Grimwood J."/>
            <person name="Schmutz J."/>
            <person name="Rabbi I.Y."/>
            <person name="Egesi C."/>
            <person name="Nauluvula P."/>
            <person name="Lebot V."/>
            <person name="Ndunguru J."/>
            <person name="Mkamilo G."/>
            <person name="Bart R.S."/>
            <person name="Setter T.L."/>
            <person name="Gleadow R.M."/>
            <person name="Kulakow P."/>
            <person name="Ferguson M.E."/>
            <person name="Rounsley S."/>
            <person name="Rokhsar D.S."/>
        </authorList>
    </citation>
    <scope>NUCLEOTIDE SEQUENCE [LARGE SCALE GENOMIC DNA]</scope>
    <source>
        <strain evidence="2">cv. AM560-2</strain>
    </source>
</reference>
<protein>
    <submittedName>
        <fullName evidence="1">Uncharacterized protein</fullName>
    </submittedName>
</protein>
<gene>
    <name evidence="1" type="ORF">MANES_13G040700v8</name>
</gene>
<evidence type="ECO:0000313" key="2">
    <source>
        <dbReference type="Proteomes" id="UP000091857"/>
    </source>
</evidence>